<sequence>MPDWEDFKYEHPALYRGVTAVAMAVLVSAMVVAVPDNDATRAMGLMALRDRGRAACGAMYWETRAGLGAGVALSPQVHYGFVTGADGDGAVLISVPENQVFVARKVKLANIRVTDLQGEAALIKEKRQMDARVELYGDAAVIWIEGTPLNLALVSADMAVPDPNPPTNIVDRVFATHLWNKVKGNKE</sequence>
<dbReference type="AlphaFoldDB" id="A0A6A7N6S2"/>
<protein>
    <submittedName>
        <fullName evidence="2">Uncharacterized protein</fullName>
    </submittedName>
</protein>
<proteinExistence type="predicted"/>
<keyword evidence="1" id="KW-1133">Transmembrane helix</keyword>
<accession>A0A6A7N6S2</accession>
<keyword evidence="1" id="KW-0812">Transmembrane</keyword>
<keyword evidence="1" id="KW-0472">Membrane</keyword>
<evidence type="ECO:0000256" key="1">
    <source>
        <dbReference type="SAM" id="Phobius"/>
    </source>
</evidence>
<name>A0A6A7N6S2_9BURK</name>
<organism evidence="2 3">
    <name type="scientific">Rugamonas aquatica</name>
    <dbReference type="NCBI Taxonomy" id="2743357"/>
    <lineage>
        <taxon>Bacteria</taxon>
        <taxon>Pseudomonadati</taxon>
        <taxon>Pseudomonadota</taxon>
        <taxon>Betaproteobacteria</taxon>
        <taxon>Burkholderiales</taxon>
        <taxon>Oxalobacteraceae</taxon>
        <taxon>Telluria group</taxon>
        <taxon>Rugamonas</taxon>
    </lineage>
</organism>
<reference evidence="2 3" key="1">
    <citation type="submission" date="2019-10" db="EMBL/GenBank/DDBJ databases">
        <title>Two novel species isolated from a subtropical stream in China.</title>
        <authorList>
            <person name="Lu H."/>
        </authorList>
    </citation>
    <scope>NUCLEOTIDE SEQUENCE [LARGE SCALE GENOMIC DNA]</scope>
    <source>
        <strain evidence="2 3">FT29W</strain>
    </source>
</reference>
<dbReference type="RefSeq" id="WP_152840050.1">
    <property type="nucleotide sequence ID" value="NZ_WHUG01000009.1"/>
</dbReference>
<feature type="transmembrane region" description="Helical" evidence="1">
    <location>
        <begin position="13"/>
        <end position="34"/>
    </location>
</feature>
<keyword evidence="3" id="KW-1185">Reference proteome</keyword>
<evidence type="ECO:0000313" key="3">
    <source>
        <dbReference type="Proteomes" id="UP000440498"/>
    </source>
</evidence>
<dbReference type="Proteomes" id="UP000440498">
    <property type="component" value="Unassembled WGS sequence"/>
</dbReference>
<gene>
    <name evidence="2" type="ORF">GEV02_21725</name>
</gene>
<evidence type="ECO:0000313" key="2">
    <source>
        <dbReference type="EMBL" id="MQA40760.1"/>
    </source>
</evidence>
<dbReference type="EMBL" id="WHUG01000009">
    <property type="protein sequence ID" value="MQA40760.1"/>
    <property type="molecule type" value="Genomic_DNA"/>
</dbReference>
<comment type="caution">
    <text evidence="2">The sequence shown here is derived from an EMBL/GenBank/DDBJ whole genome shotgun (WGS) entry which is preliminary data.</text>
</comment>